<dbReference type="Proteomes" id="UP000093000">
    <property type="component" value="Unassembled WGS sequence"/>
</dbReference>
<feature type="compositionally biased region" description="Acidic residues" evidence="2">
    <location>
        <begin position="503"/>
        <end position="521"/>
    </location>
</feature>
<accession>A0A1C7NCY2</accession>
<dbReference type="SUPFAM" id="SSF48366">
    <property type="entry name" value="Ras GEF"/>
    <property type="match status" value="1"/>
</dbReference>
<dbReference type="InterPro" id="IPR001895">
    <property type="entry name" value="RASGEF_cat_dom"/>
</dbReference>
<feature type="compositionally biased region" description="Basic and acidic residues" evidence="2">
    <location>
        <begin position="548"/>
        <end position="557"/>
    </location>
</feature>
<dbReference type="Pfam" id="PF00617">
    <property type="entry name" value="RasGEF"/>
    <property type="match status" value="1"/>
</dbReference>
<evidence type="ECO:0000256" key="1">
    <source>
        <dbReference type="PROSITE-ProRule" id="PRU00168"/>
    </source>
</evidence>
<dbReference type="Gene3D" id="1.10.840.10">
    <property type="entry name" value="Ras guanine-nucleotide exchange factors catalytic domain"/>
    <property type="match status" value="1"/>
</dbReference>
<dbReference type="PROSITE" id="PS50009">
    <property type="entry name" value="RASGEF_CAT"/>
    <property type="match status" value="1"/>
</dbReference>
<feature type="compositionally biased region" description="Basic and acidic residues" evidence="2">
    <location>
        <begin position="564"/>
        <end position="582"/>
    </location>
</feature>
<name>A0A1C7NCY2_9FUNG</name>
<feature type="compositionally biased region" description="Polar residues" evidence="2">
    <location>
        <begin position="583"/>
        <end position="600"/>
    </location>
</feature>
<feature type="domain" description="Ras-GEF" evidence="3">
    <location>
        <begin position="98"/>
        <end position="342"/>
    </location>
</feature>
<dbReference type="STRING" id="101091.A0A1C7NCY2"/>
<feature type="region of interest" description="Disordered" evidence="2">
    <location>
        <begin position="747"/>
        <end position="786"/>
    </location>
</feature>
<feature type="compositionally biased region" description="Acidic residues" evidence="2">
    <location>
        <begin position="671"/>
        <end position="685"/>
    </location>
</feature>
<dbReference type="GO" id="GO:0007264">
    <property type="term" value="P:small GTPase-mediated signal transduction"/>
    <property type="evidence" value="ECO:0007669"/>
    <property type="project" value="InterPro"/>
</dbReference>
<organism evidence="4 5">
    <name type="scientific">Choanephora cucurbitarum</name>
    <dbReference type="NCBI Taxonomy" id="101091"/>
    <lineage>
        <taxon>Eukaryota</taxon>
        <taxon>Fungi</taxon>
        <taxon>Fungi incertae sedis</taxon>
        <taxon>Mucoromycota</taxon>
        <taxon>Mucoromycotina</taxon>
        <taxon>Mucoromycetes</taxon>
        <taxon>Mucorales</taxon>
        <taxon>Mucorineae</taxon>
        <taxon>Choanephoraceae</taxon>
        <taxon>Choanephoroideae</taxon>
        <taxon>Choanephora</taxon>
    </lineage>
</organism>
<feature type="compositionally biased region" description="Basic and acidic residues" evidence="2">
    <location>
        <begin position="770"/>
        <end position="786"/>
    </location>
</feature>
<feature type="region of interest" description="Disordered" evidence="2">
    <location>
        <begin position="472"/>
        <end position="714"/>
    </location>
</feature>
<feature type="compositionally biased region" description="Polar residues" evidence="2">
    <location>
        <begin position="694"/>
        <end position="706"/>
    </location>
</feature>
<keyword evidence="5" id="KW-1185">Reference proteome</keyword>
<evidence type="ECO:0000259" key="3">
    <source>
        <dbReference type="PROSITE" id="PS50009"/>
    </source>
</evidence>
<dbReference type="GO" id="GO:0005085">
    <property type="term" value="F:guanyl-nucleotide exchange factor activity"/>
    <property type="evidence" value="ECO:0007669"/>
    <property type="project" value="UniProtKB-KW"/>
</dbReference>
<feature type="region of interest" description="Disordered" evidence="2">
    <location>
        <begin position="1"/>
        <end position="23"/>
    </location>
</feature>
<protein>
    <recommendedName>
        <fullName evidence="3">Ras-GEF domain-containing protein</fullName>
    </recommendedName>
</protein>
<keyword evidence="1" id="KW-0344">Guanine-nucleotide releasing factor</keyword>
<dbReference type="InParanoid" id="A0A1C7NCY2"/>
<feature type="compositionally biased region" description="Polar residues" evidence="2">
    <location>
        <begin position="11"/>
        <end position="23"/>
    </location>
</feature>
<evidence type="ECO:0000256" key="2">
    <source>
        <dbReference type="SAM" id="MobiDB-lite"/>
    </source>
</evidence>
<evidence type="ECO:0000313" key="5">
    <source>
        <dbReference type="Proteomes" id="UP000093000"/>
    </source>
</evidence>
<comment type="caution">
    <text evidence="4">The sequence shown here is derived from an EMBL/GenBank/DDBJ whole genome shotgun (WGS) entry which is preliminary data.</text>
</comment>
<dbReference type="SMART" id="SM00147">
    <property type="entry name" value="RasGEF"/>
    <property type="match status" value="1"/>
</dbReference>
<dbReference type="AlphaFoldDB" id="A0A1C7NCY2"/>
<feature type="compositionally biased region" description="Basic and acidic residues" evidence="2">
    <location>
        <begin position="474"/>
        <end position="483"/>
    </location>
</feature>
<dbReference type="OrthoDB" id="10254377at2759"/>
<dbReference type="InterPro" id="IPR023578">
    <property type="entry name" value="Ras_GEF_dom_sf"/>
</dbReference>
<evidence type="ECO:0000313" key="4">
    <source>
        <dbReference type="EMBL" id="OBZ86609.1"/>
    </source>
</evidence>
<proteinExistence type="predicted"/>
<sequence length="786" mass="88461">MATKAAIQDAPHSSSPHHINNQSLPSIPLSPIAQSYIISFKELNQVNEKLAEAKRADPPVPVASLRGLIETSKIEERRLSSLLLKMQSLEAATPLYWDANTLARQIAVTNCQLFNQVFLDKRSLSQVDLNRTKLVHLVDFHHYLSHSMAHQLVYWVELLNNPEAASAVVPLPTKDSLVAHLVRVAYLLLHAYRDFSGLAAIMKALTFPEVRRLNKKLWTGANSRTKDMFRDLAQIISPTRNYQVYHHALRSKLDTKSSSAAMMAIPWIHPHLLSIRSIVSAYTAGDNEDLHHLSGDIVLSAPGAHKLDLELALMELCQQNSPTGDFTTEDILSTHGYEVKPSRRGSTVMGSNSNNKAIHIEGLRSAVLPVANLNHLAPGDEHTQHWLVSRVYLRKDQLINESIEVEPLKPGETISCEEDVEETPVRHLPPILSNTISRRASIAQPQTRTASILDISEESVFMEQRLINTVQHLNQEERDKKDEEEIPAGTKHDLSSISNRVIDEEDEEEVEQAVREDEEEVQIVTEPPATDATVENNDLTEPVSEEEALIKSVREHNVTPPVGQEDKSVQEDPKPTKQENRHLSASTTESTRQANKSKLSPTAPVFVPNKILSVKKTGSVATNTTDEWLGYPIKEEEEAATVGSTSDSEKWVGYPAPVTDEDDDKVVLSEDHDDDDDDDDDDDEEVWKGYPGPNNHNPRRASSQSETSEEWKGYHATKMEADWQRESALKVQEHEWQGYALETLDEDELDSSTMMDGEFEKSRQARGHQRQHDKDQVIENFRRKRH</sequence>
<gene>
    <name evidence="4" type="ORF">A0J61_05340</name>
</gene>
<reference evidence="4 5" key="1">
    <citation type="submission" date="2016-03" db="EMBL/GenBank/DDBJ databases">
        <title>Choanephora cucurbitarum.</title>
        <authorList>
            <person name="Min B."/>
            <person name="Park H."/>
            <person name="Park J.-H."/>
            <person name="Shin H.-D."/>
            <person name="Choi I.-G."/>
        </authorList>
    </citation>
    <scope>NUCLEOTIDE SEQUENCE [LARGE SCALE GENOMIC DNA]</scope>
    <source>
        <strain evidence="4 5">KUS-F28377</strain>
    </source>
</reference>
<dbReference type="EMBL" id="LUGH01000285">
    <property type="protein sequence ID" value="OBZ86609.1"/>
    <property type="molecule type" value="Genomic_DNA"/>
</dbReference>
<dbReference type="InterPro" id="IPR036964">
    <property type="entry name" value="RASGEF_cat_dom_sf"/>
</dbReference>